<evidence type="ECO:0000313" key="1">
    <source>
        <dbReference type="EMBL" id="KIY51357.1"/>
    </source>
</evidence>
<accession>A0A0D7AIE8</accession>
<dbReference type="Proteomes" id="UP000054144">
    <property type="component" value="Unassembled WGS sequence"/>
</dbReference>
<sequence>LTEQDMGILRALEYKHRSNTSDRAFSMAPYAFPQAPGLSSLKTMRGRLAGLSGVQPVTYDCCINSCCCFVGPHADADSCPYCSEPRYRPNSLRARKKFSYVPLIPRLQAMAQNRDMATAMQYRSLFVHNPDTIVDVFDGQLYRSLLQQHISVGDRTLPDTFFSSKTDVALGISTDGFAPFKRRKKT</sequence>
<reference evidence="1 2" key="1">
    <citation type="journal article" date="2015" name="Fungal Genet. Biol.">
        <title>Evolution of novel wood decay mechanisms in Agaricales revealed by the genome sequences of Fistulina hepatica and Cylindrobasidium torrendii.</title>
        <authorList>
            <person name="Floudas D."/>
            <person name="Held B.W."/>
            <person name="Riley R."/>
            <person name="Nagy L.G."/>
            <person name="Koehler G."/>
            <person name="Ransdell A.S."/>
            <person name="Younus H."/>
            <person name="Chow J."/>
            <person name="Chiniquy J."/>
            <person name="Lipzen A."/>
            <person name="Tritt A."/>
            <person name="Sun H."/>
            <person name="Haridas S."/>
            <person name="LaButti K."/>
            <person name="Ohm R.A."/>
            <person name="Kues U."/>
            <person name="Blanchette R.A."/>
            <person name="Grigoriev I.V."/>
            <person name="Minto R.E."/>
            <person name="Hibbett D.S."/>
        </authorList>
    </citation>
    <scope>NUCLEOTIDE SEQUENCE [LARGE SCALE GENOMIC DNA]</scope>
    <source>
        <strain evidence="1 2">ATCC 64428</strain>
    </source>
</reference>
<dbReference type="OrthoDB" id="3257409at2759"/>
<proteinExistence type="predicted"/>
<dbReference type="AlphaFoldDB" id="A0A0D7AIE8"/>
<feature type="non-terminal residue" evidence="1">
    <location>
        <position position="1"/>
    </location>
</feature>
<keyword evidence="2" id="KW-1185">Reference proteome</keyword>
<organism evidence="1 2">
    <name type="scientific">Fistulina hepatica ATCC 64428</name>
    <dbReference type="NCBI Taxonomy" id="1128425"/>
    <lineage>
        <taxon>Eukaryota</taxon>
        <taxon>Fungi</taxon>
        <taxon>Dikarya</taxon>
        <taxon>Basidiomycota</taxon>
        <taxon>Agaricomycotina</taxon>
        <taxon>Agaricomycetes</taxon>
        <taxon>Agaricomycetidae</taxon>
        <taxon>Agaricales</taxon>
        <taxon>Fistulinaceae</taxon>
        <taxon>Fistulina</taxon>
    </lineage>
</organism>
<feature type="non-terminal residue" evidence="1">
    <location>
        <position position="186"/>
    </location>
</feature>
<gene>
    <name evidence="1" type="ORF">FISHEDRAFT_29829</name>
</gene>
<name>A0A0D7AIE8_9AGAR</name>
<dbReference type="EMBL" id="KN881666">
    <property type="protein sequence ID" value="KIY51357.1"/>
    <property type="molecule type" value="Genomic_DNA"/>
</dbReference>
<evidence type="ECO:0000313" key="2">
    <source>
        <dbReference type="Proteomes" id="UP000054144"/>
    </source>
</evidence>
<protein>
    <submittedName>
        <fullName evidence="1">Uncharacterized protein</fullName>
    </submittedName>
</protein>